<dbReference type="InterPro" id="IPR050870">
    <property type="entry name" value="FAST_kinase"/>
</dbReference>
<protein>
    <submittedName>
        <fullName evidence="5">FAST kinase domain-containing protein 5, mitochondrial</fullName>
    </submittedName>
</protein>
<dbReference type="InParanoid" id="A0A6P8SGI7"/>
<dbReference type="PANTHER" id="PTHR21228">
    <property type="entry name" value="FAST LEU-RICH DOMAIN-CONTAINING"/>
    <property type="match status" value="1"/>
</dbReference>
<evidence type="ECO:0000256" key="1">
    <source>
        <dbReference type="ARBA" id="ARBA00004173"/>
    </source>
</evidence>
<dbReference type="FunCoup" id="A0A6P8SGI7">
    <property type="interactions" value="1032"/>
</dbReference>
<keyword evidence="2" id="KW-0496">Mitochondrion</keyword>
<dbReference type="Proteomes" id="UP000515159">
    <property type="component" value="Chromosome 1"/>
</dbReference>
<feature type="domain" description="RAP" evidence="3">
    <location>
        <begin position="750"/>
        <end position="810"/>
    </location>
</feature>
<dbReference type="InterPro" id="IPR013584">
    <property type="entry name" value="RAP"/>
</dbReference>
<gene>
    <name evidence="5" type="primary">FASTKD5</name>
</gene>
<dbReference type="GO" id="GO:0044528">
    <property type="term" value="P:regulation of mitochondrial mRNA stability"/>
    <property type="evidence" value="ECO:0007669"/>
    <property type="project" value="InterPro"/>
</dbReference>
<evidence type="ECO:0000259" key="3">
    <source>
        <dbReference type="PROSITE" id="PS51286"/>
    </source>
</evidence>
<evidence type="ECO:0000256" key="2">
    <source>
        <dbReference type="ARBA" id="ARBA00023128"/>
    </source>
</evidence>
<dbReference type="InterPro" id="IPR010622">
    <property type="entry name" value="FAST_Leu-rich"/>
</dbReference>
<organism evidence="4 5">
    <name type="scientific">Geotrypetes seraphini</name>
    <name type="common">Gaboon caecilian</name>
    <name type="synonym">Caecilia seraphini</name>
    <dbReference type="NCBI Taxonomy" id="260995"/>
    <lineage>
        <taxon>Eukaryota</taxon>
        <taxon>Metazoa</taxon>
        <taxon>Chordata</taxon>
        <taxon>Craniata</taxon>
        <taxon>Vertebrata</taxon>
        <taxon>Euteleostomi</taxon>
        <taxon>Amphibia</taxon>
        <taxon>Gymnophiona</taxon>
        <taxon>Geotrypetes</taxon>
    </lineage>
</organism>
<dbReference type="GO" id="GO:0005759">
    <property type="term" value="C:mitochondrial matrix"/>
    <property type="evidence" value="ECO:0007669"/>
    <property type="project" value="TreeGrafter"/>
</dbReference>
<proteinExistence type="predicted"/>
<dbReference type="GO" id="GO:0016301">
    <property type="term" value="F:kinase activity"/>
    <property type="evidence" value="ECO:0007669"/>
    <property type="project" value="UniProtKB-KW"/>
</dbReference>
<dbReference type="GO" id="GO:0003723">
    <property type="term" value="F:RNA binding"/>
    <property type="evidence" value="ECO:0007669"/>
    <property type="project" value="TreeGrafter"/>
</dbReference>
<evidence type="ECO:0000313" key="4">
    <source>
        <dbReference type="Proteomes" id="UP000515159"/>
    </source>
</evidence>
<dbReference type="OrthoDB" id="10064757at2759"/>
<name>A0A6P8SGI7_GEOSA</name>
<keyword evidence="4" id="KW-1185">Reference proteome</keyword>
<dbReference type="GO" id="GO:0000963">
    <property type="term" value="P:mitochondrial RNA processing"/>
    <property type="evidence" value="ECO:0007669"/>
    <property type="project" value="TreeGrafter"/>
</dbReference>
<dbReference type="KEGG" id="gsh:117367294"/>
<keyword evidence="5" id="KW-0418">Kinase</keyword>
<dbReference type="PANTHER" id="PTHR21228:SF70">
    <property type="entry name" value="FAST KINASE DOMAIN-CONTAINING PROTEIN 5, MITOCHONDRIAL"/>
    <property type="match status" value="1"/>
</dbReference>
<dbReference type="PROSITE" id="PS51286">
    <property type="entry name" value="RAP"/>
    <property type="match status" value="1"/>
</dbReference>
<dbReference type="Pfam" id="PF06743">
    <property type="entry name" value="FAST_1"/>
    <property type="match status" value="1"/>
</dbReference>
<dbReference type="CTD" id="60493"/>
<evidence type="ECO:0000313" key="5">
    <source>
        <dbReference type="RefSeq" id="XP_033815648.1"/>
    </source>
</evidence>
<reference evidence="5" key="1">
    <citation type="submission" date="2025-08" db="UniProtKB">
        <authorList>
            <consortium name="RefSeq"/>
        </authorList>
    </citation>
    <scope>IDENTIFICATION</scope>
</reference>
<dbReference type="Pfam" id="PF08368">
    <property type="entry name" value="FAST_2"/>
    <property type="match status" value="1"/>
</dbReference>
<dbReference type="GeneID" id="117367294"/>
<dbReference type="SMART" id="SM00952">
    <property type="entry name" value="RAP"/>
    <property type="match status" value="1"/>
</dbReference>
<comment type="subcellular location">
    <subcellularLocation>
        <location evidence="1">Mitochondrion</location>
    </subcellularLocation>
</comment>
<accession>A0A6P8SGI7</accession>
<dbReference type="Pfam" id="PF08373">
    <property type="entry name" value="RAP"/>
    <property type="match status" value="1"/>
</dbReference>
<dbReference type="GO" id="GO:0035770">
    <property type="term" value="C:ribonucleoprotein granule"/>
    <property type="evidence" value="ECO:0007669"/>
    <property type="project" value="TreeGrafter"/>
</dbReference>
<dbReference type="InterPro" id="IPR013579">
    <property type="entry name" value="FAST_2"/>
</dbReference>
<keyword evidence="5" id="KW-0808">Transferase</keyword>
<sequence>MATLVCRRFPQRVSKAAAFSSTAKCTWKKTSENCKDYIWDPESKEHNTGTVKKFNTLEYRVYYNPFAYSKVKNVIEDCEDLPEHNYSSTGMKRVQNIYSVTCSRRLSSTKNTLLEIPFNKSVPQSTSVQTLKQEEKKEDLQESNVEAYNTKVDPRTFQNLRPEYRSLCFDSSEGSRSLSVEEGDLILHKIAILKSSLTLEGIIDSFCKLSRLSLEQLVAVQSNTRFAILCRNSIENLHLFSVDQLINILKAFVHLGILPTHSMLHVYEVEFCRRVWDMNLNQLLLVADLWRLLGRHVPQYLEIFLSFVNLHWKDLTLPQLVQLTYVIGEGRKGPQELMLKLDSLVLKYLDVMNEEEIGVICLGFFKSNNGLSEHIMYKIGDRISTRMKEISNFALVNVLKMFRYTHIAHLNFLKHLGEVVPQRISGIGTQGIMHIALACAALHYFDERLMNVIAAVVPSRVKYCRSKDIAKFLWAFGSLNYEPPNAGEFYSSLIEEIRKRLHEFEKFPEHFLTSLLALAFARQFPLDLIDVALSDRFVQLATCGSKHEFKKDLFTLDGSMEIECLNYKGNRLKLHLREEVTEMVWNFASQDICVKPEILEAVTLLETILGGSHYIKNHMILPHTRSNDLEVHLDINGKPIPFNKEVTEAALPNLEMKATGVYVTDDLMGQLFKGKDRPKNIMESEKVKSESRVIEQKEMGLATDTLACDHSVFSEGVPLTDHLLYNLTASKICQEESMPKLIKATGILKLAIQVSHRNHYCYASKRLLGLHSLKRRQLRQLGYTVLELPYWEWFPLLRCTRLKKLAYLRHKVFDTLKMM</sequence>
<dbReference type="AlphaFoldDB" id="A0A6P8SGI7"/>
<dbReference type="RefSeq" id="XP_033815648.1">
    <property type="nucleotide sequence ID" value="XM_033959757.1"/>
</dbReference>